<proteinExistence type="predicted"/>
<keyword evidence="2" id="KW-0472">Membrane</keyword>
<dbReference type="EMBL" id="CP090978">
    <property type="protein sequence ID" value="UJF33337.1"/>
    <property type="molecule type" value="Genomic_DNA"/>
</dbReference>
<name>A0ABY3SH45_9BACL</name>
<organism evidence="3 4">
    <name type="scientific">Paenibacillus hexagrammi</name>
    <dbReference type="NCBI Taxonomy" id="2908839"/>
    <lineage>
        <taxon>Bacteria</taxon>
        <taxon>Bacillati</taxon>
        <taxon>Bacillota</taxon>
        <taxon>Bacilli</taxon>
        <taxon>Bacillales</taxon>
        <taxon>Paenibacillaceae</taxon>
        <taxon>Paenibacillus</taxon>
    </lineage>
</organism>
<evidence type="ECO:0000313" key="3">
    <source>
        <dbReference type="EMBL" id="UJF33337.1"/>
    </source>
</evidence>
<sequence length="197" mass="21209">MNVFKWLGKLVVSTVLITSISVITTSLIVNLYVQEIFRQFQIPALGKKIQISEIAARLGEELNIVKPRDEGKQTAEGPSQSPTASPDAAVAVAPSPSVTPAGPEPDSSKAAQGPADGVEEESVPVMGRIQNDSDLVISTEDFAKKKEQLTSEDKMEIFSLVVAKLPQNEVQHLSVLLEDGITSEELKEVDQTLSKSI</sequence>
<feature type="region of interest" description="Disordered" evidence="1">
    <location>
        <begin position="65"/>
        <end position="130"/>
    </location>
</feature>
<protein>
    <submittedName>
        <fullName evidence="3">Uncharacterized protein</fullName>
    </submittedName>
</protein>
<feature type="transmembrane region" description="Helical" evidence="2">
    <location>
        <begin position="6"/>
        <end position="33"/>
    </location>
</feature>
<accession>A0ABY3SH45</accession>
<gene>
    <name evidence="3" type="ORF">L0M14_28130</name>
</gene>
<dbReference type="RefSeq" id="WP_235119682.1">
    <property type="nucleotide sequence ID" value="NZ_CP090978.1"/>
</dbReference>
<dbReference type="Proteomes" id="UP001649230">
    <property type="component" value="Chromosome"/>
</dbReference>
<evidence type="ECO:0000256" key="2">
    <source>
        <dbReference type="SAM" id="Phobius"/>
    </source>
</evidence>
<keyword evidence="4" id="KW-1185">Reference proteome</keyword>
<keyword evidence="2" id="KW-1133">Transmembrane helix</keyword>
<feature type="compositionally biased region" description="Low complexity" evidence="1">
    <location>
        <begin position="81"/>
        <end position="101"/>
    </location>
</feature>
<keyword evidence="2" id="KW-0812">Transmembrane</keyword>
<evidence type="ECO:0000256" key="1">
    <source>
        <dbReference type="SAM" id="MobiDB-lite"/>
    </source>
</evidence>
<reference evidence="3 4" key="1">
    <citation type="journal article" date="2024" name="Int. J. Syst. Evol. Microbiol.">
        <title>Paenibacillus hexagrammi sp. nov., a novel bacterium isolated from the gut content of Hexagrammos agrammus.</title>
        <authorList>
            <person name="Jung H.K."/>
            <person name="Kim D.G."/>
            <person name="Zin H."/>
            <person name="Park J."/>
            <person name="Jung H."/>
            <person name="Kim Y.O."/>
            <person name="Kong H.J."/>
            <person name="Kim J.W."/>
            <person name="Kim Y.S."/>
        </authorList>
    </citation>
    <scope>NUCLEOTIDE SEQUENCE [LARGE SCALE GENOMIC DNA]</scope>
    <source>
        <strain evidence="3 4">YPD9-1</strain>
    </source>
</reference>
<evidence type="ECO:0000313" key="4">
    <source>
        <dbReference type="Proteomes" id="UP001649230"/>
    </source>
</evidence>